<organism evidence="2 3">
    <name type="scientific">Mucisphaera calidilacus</name>
    <dbReference type="NCBI Taxonomy" id="2527982"/>
    <lineage>
        <taxon>Bacteria</taxon>
        <taxon>Pseudomonadati</taxon>
        <taxon>Planctomycetota</taxon>
        <taxon>Phycisphaerae</taxon>
        <taxon>Phycisphaerales</taxon>
        <taxon>Phycisphaeraceae</taxon>
        <taxon>Mucisphaera</taxon>
    </lineage>
</organism>
<dbReference type="EMBL" id="CP036280">
    <property type="protein sequence ID" value="QDU70241.1"/>
    <property type="molecule type" value="Genomic_DNA"/>
</dbReference>
<dbReference type="RefSeq" id="WP_145444261.1">
    <property type="nucleotide sequence ID" value="NZ_CP036280.1"/>
</dbReference>
<evidence type="ECO:0000313" key="2">
    <source>
        <dbReference type="EMBL" id="QDU70241.1"/>
    </source>
</evidence>
<feature type="signal peptide" evidence="1">
    <location>
        <begin position="1"/>
        <end position="23"/>
    </location>
</feature>
<name>A0A518BTD8_9BACT</name>
<dbReference type="AlphaFoldDB" id="A0A518BTD8"/>
<dbReference type="KEGG" id="mcad:Pan265_00630"/>
<keyword evidence="3" id="KW-1185">Reference proteome</keyword>
<accession>A0A518BTD8</accession>
<gene>
    <name evidence="2" type="ORF">Pan265_00630</name>
</gene>
<reference evidence="2 3" key="1">
    <citation type="submission" date="2019-02" db="EMBL/GenBank/DDBJ databases">
        <title>Deep-cultivation of Planctomycetes and their phenomic and genomic characterization uncovers novel biology.</title>
        <authorList>
            <person name="Wiegand S."/>
            <person name="Jogler M."/>
            <person name="Boedeker C."/>
            <person name="Pinto D."/>
            <person name="Vollmers J."/>
            <person name="Rivas-Marin E."/>
            <person name="Kohn T."/>
            <person name="Peeters S.H."/>
            <person name="Heuer A."/>
            <person name="Rast P."/>
            <person name="Oberbeckmann S."/>
            <person name="Bunk B."/>
            <person name="Jeske O."/>
            <person name="Meyerdierks A."/>
            <person name="Storesund J.E."/>
            <person name="Kallscheuer N."/>
            <person name="Luecker S."/>
            <person name="Lage O.M."/>
            <person name="Pohl T."/>
            <person name="Merkel B.J."/>
            <person name="Hornburger P."/>
            <person name="Mueller R.-W."/>
            <person name="Bruemmer F."/>
            <person name="Labrenz M."/>
            <person name="Spormann A.M."/>
            <person name="Op den Camp H."/>
            <person name="Overmann J."/>
            <person name="Amann R."/>
            <person name="Jetten M.S.M."/>
            <person name="Mascher T."/>
            <person name="Medema M.H."/>
            <person name="Devos D.P."/>
            <person name="Kaster A.-K."/>
            <person name="Ovreas L."/>
            <person name="Rohde M."/>
            <person name="Galperin M.Y."/>
            <person name="Jogler C."/>
        </authorList>
    </citation>
    <scope>NUCLEOTIDE SEQUENCE [LARGE SCALE GENOMIC DNA]</scope>
    <source>
        <strain evidence="2 3">Pan265</strain>
    </source>
</reference>
<evidence type="ECO:0008006" key="4">
    <source>
        <dbReference type="Google" id="ProtNLM"/>
    </source>
</evidence>
<sequence precursor="true">MTFARTLTALAAATLLILPLGCADNSGRYGLGETTEGEQKSKQIQFTELQEFAEQAATNLLADLAEIPELGKQTHSAPEIEGETPKPVIYIGDLVNETDIVSTRDFEILARKITGTLINSRVGREQIRFIEKRARVDAIAATENVNRDAPDLDAKMTYSLTGNFYRTGRGDTQYYYLDFSLIRLHDAQIVFRDDYESKRVASK</sequence>
<proteinExistence type="predicted"/>
<keyword evidence="1" id="KW-0732">Signal</keyword>
<evidence type="ECO:0000256" key="1">
    <source>
        <dbReference type="SAM" id="SignalP"/>
    </source>
</evidence>
<evidence type="ECO:0000313" key="3">
    <source>
        <dbReference type="Proteomes" id="UP000320386"/>
    </source>
</evidence>
<feature type="chain" id="PRO_5022199037" description="Penicillin-binding protein activator LpoB" evidence="1">
    <location>
        <begin position="24"/>
        <end position="203"/>
    </location>
</feature>
<dbReference type="Proteomes" id="UP000320386">
    <property type="component" value="Chromosome"/>
</dbReference>
<protein>
    <recommendedName>
        <fullName evidence="4">Penicillin-binding protein activator LpoB</fullName>
    </recommendedName>
</protein>